<evidence type="ECO:0000256" key="7">
    <source>
        <dbReference type="ARBA" id="ARBA00022842"/>
    </source>
</evidence>
<dbReference type="SFLD" id="SFLDG01017">
    <property type="entry name" value="Polyprenyl_Transferase_Like"/>
    <property type="match status" value="1"/>
</dbReference>
<evidence type="ECO:0000256" key="9">
    <source>
        <dbReference type="ARBA" id="ARBA00032380"/>
    </source>
</evidence>
<dbReference type="GO" id="GO:0046872">
    <property type="term" value="F:metal ion binding"/>
    <property type="evidence" value="ECO:0007669"/>
    <property type="project" value="UniProtKB-KW"/>
</dbReference>
<evidence type="ECO:0000256" key="4">
    <source>
        <dbReference type="ARBA" id="ARBA00015100"/>
    </source>
</evidence>
<dbReference type="PANTHER" id="PTHR43281">
    <property type="entry name" value="FARNESYL DIPHOSPHATE SYNTHASE"/>
    <property type="match status" value="1"/>
</dbReference>
<evidence type="ECO:0000256" key="5">
    <source>
        <dbReference type="ARBA" id="ARBA00022679"/>
    </source>
</evidence>
<dbReference type="Proteomes" id="UP000253034">
    <property type="component" value="Unassembled WGS sequence"/>
</dbReference>
<evidence type="ECO:0000256" key="12">
    <source>
        <dbReference type="RuleBase" id="RU004466"/>
    </source>
</evidence>
<proteinExistence type="inferred from homology"/>
<keyword evidence="8" id="KW-0414">Isoprene biosynthesis</keyword>
<dbReference type="PANTHER" id="PTHR43281:SF1">
    <property type="entry name" value="FARNESYL DIPHOSPHATE SYNTHASE"/>
    <property type="match status" value="1"/>
</dbReference>
<dbReference type="GO" id="GO:0016114">
    <property type="term" value="P:terpenoid biosynthetic process"/>
    <property type="evidence" value="ECO:0007669"/>
    <property type="project" value="UniProtKB-ARBA"/>
</dbReference>
<evidence type="ECO:0000256" key="1">
    <source>
        <dbReference type="ARBA" id="ARBA00001946"/>
    </source>
</evidence>
<name>A0A369BAU7_9FIRM</name>
<dbReference type="RefSeq" id="WP_242987506.1">
    <property type="nucleotide sequence ID" value="NZ_QPJT01000009.1"/>
</dbReference>
<organism evidence="13 14">
    <name type="scientific">Anaerobacterium chartisolvens</name>
    <dbReference type="NCBI Taxonomy" id="1297424"/>
    <lineage>
        <taxon>Bacteria</taxon>
        <taxon>Bacillati</taxon>
        <taxon>Bacillota</taxon>
        <taxon>Clostridia</taxon>
        <taxon>Eubacteriales</taxon>
        <taxon>Oscillospiraceae</taxon>
        <taxon>Anaerobacterium</taxon>
    </lineage>
</organism>
<keyword evidence="6" id="KW-0479">Metal-binding</keyword>
<dbReference type="Pfam" id="PF00348">
    <property type="entry name" value="polyprenyl_synt"/>
    <property type="match status" value="1"/>
</dbReference>
<dbReference type="PROSITE" id="PS00723">
    <property type="entry name" value="POLYPRENYL_SYNTHASE_1"/>
    <property type="match status" value="1"/>
</dbReference>
<protein>
    <recommendedName>
        <fullName evidence="4">Farnesyl diphosphate synthase</fullName>
        <ecNumber evidence="3">2.5.1.10</ecNumber>
    </recommendedName>
    <alternativeName>
        <fullName evidence="10">(2E,6E)-farnesyl diphosphate synthase</fullName>
    </alternativeName>
    <alternativeName>
        <fullName evidence="9">Geranyltranstransferase</fullName>
    </alternativeName>
</protein>
<evidence type="ECO:0000313" key="13">
    <source>
        <dbReference type="EMBL" id="RCX16804.1"/>
    </source>
</evidence>
<dbReference type="NCBIfam" id="NF045485">
    <property type="entry name" value="FPPsyn"/>
    <property type="match status" value="1"/>
</dbReference>
<reference evidence="13 14" key="1">
    <citation type="submission" date="2018-07" db="EMBL/GenBank/DDBJ databases">
        <title>Genomic Encyclopedia of Type Strains, Phase IV (KMG-IV): sequencing the most valuable type-strain genomes for metagenomic binning, comparative biology and taxonomic classification.</title>
        <authorList>
            <person name="Goeker M."/>
        </authorList>
    </citation>
    <scope>NUCLEOTIDE SEQUENCE [LARGE SCALE GENOMIC DNA]</scope>
    <source>
        <strain evidence="13 14">DSM 27016</strain>
    </source>
</reference>
<dbReference type="InterPro" id="IPR008949">
    <property type="entry name" value="Isoprenoid_synthase_dom_sf"/>
</dbReference>
<keyword evidence="14" id="KW-1185">Reference proteome</keyword>
<dbReference type="InterPro" id="IPR033749">
    <property type="entry name" value="Polyprenyl_synt_CS"/>
</dbReference>
<keyword evidence="5 12" id="KW-0808">Transferase</keyword>
<sequence>MDFKLKCDGWIKLIEDTLADFMEKAARTSQPCCRAGSEKSIYEAMRYSLMAGGKRLRPMLALATCEMLEGDINDVLPYACAVEMIHTYSLIHDDLPSMDNDSYRRGRLTNHKVYGEATAILAGDALLNYAFEIMLDHAMGSDSNMGAKVKAMGIVAKASGASGMIGGQVVDLESEGKNIPLELLQYMHSLKTGALIKAPVMASGIICGAGGEKLELLRLYAERLGLAFQIKDDILDVEGDFSLLGKQTGSDEAKGKSTFVKLLGLEESKKRLASITDEAVHALDYFEGKGVFLQRLARQLLERKN</sequence>
<evidence type="ECO:0000256" key="8">
    <source>
        <dbReference type="ARBA" id="ARBA00023229"/>
    </source>
</evidence>
<evidence type="ECO:0000256" key="10">
    <source>
        <dbReference type="ARBA" id="ARBA00032873"/>
    </source>
</evidence>
<dbReference type="FunFam" id="1.10.600.10:FF:000001">
    <property type="entry name" value="Geranylgeranyl diphosphate synthase"/>
    <property type="match status" value="1"/>
</dbReference>
<accession>A0A369BAU7</accession>
<dbReference type="GO" id="GO:0004337">
    <property type="term" value="F:(2E,6E)-farnesyl diphosphate synthase activity"/>
    <property type="evidence" value="ECO:0007669"/>
    <property type="project" value="UniProtKB-EC"/>
</dbReference>
<evidence type="ECO:0000313" key="14">
    <source>
        <dbReference type="Proteomes" id="UP000253034"/>
    </source>
</evidence>
<dbReference type="AlphaFoldDB" id="A0A369BAU7"/>
<dbReference type="InterPro" id="IPR000092">
    <property type="entry name" value="Polyprenyl_synt"/>
</dbReference>
<evidence type="ECO:0000256" key="11">
    <source>
        <dbReference type="ARBA" id="ARBA00049399"/>
    </source>
</evidence>
<keyword evidence="7" id="KW-0460">Magnesium</keyword>
<dbReference type="PROSITE" id="PS00444">
    <property type="entry name" value="POLYPRENYL_SYNTHASE_2"/>
    <property type="match status" value="1"/>
</dbReference>
<dbReference type="EMBL" id="QPJT01000009">
    <property type="protein sequence ID" value="RCX16804.1"/>
    <property type="molecule type" value="Genomic_DNA"/>
</dbReference>
<gene>
    <name evidence="13" type="ORF">DFR58_10929</name>
</gene>
<dbReference type="SUPFAM" id="SSF48576">
    <property type="entry name" value="Terpenoid synthases"/>
    <property type="match status" value="1"/>
</dbReference>
<evidence type="ECO:0000256" key="3">
    <source>
        <dbReference type="ARBA" id="ARBA00012439"/>
    </source>
</evidence>
<comment type="cofactor">
    <cofactor evidence="1">
        <name>Mg(2+)</name>
        <dbReference type="ChEBI" id="CHEBI:18420"/>
    </cofactor>
</comment>
<dbReference type="InterPro" id="IPR053378">
    <property type="entry name" value="Prenyl_diphosphate_synthase"/>
</dbReference>
<dbReference type="GO" id="GO:0005737">
    <property type="term" value="C:cytoplasm"/>
    <property type="evidence" value="ECO:0007669"/>
    <property type="project" value="UniProtKB-ARBA"/>
</dbReference>
<comment type="similarity">
    <text evidence="2 12">Belongs to the FPP/GGPP synthase family.</text>
</comment>
<dbReference type="CDD" id="cd00685">
    <property type="entry name" value="Trans_IPPS_HT"/>
    <property type="match status" value="1"/>
</dbReference>
<comment type="catalytic activity">
    <reaction evidence="11">
        <text>isopentenyl diphosphate + (2E)-geranyl diphosphate = (2E,6E)-farnesyl diphosphate + diphosphate</text>
        <dbReference type="Rhea" id="RHEA:19361"/>
        <dbReference type="ChEBI" id="CHEBI:33019"/>
        <dbReference type="ChEBI" id="CHEBI:58057"/>
        <dbReference type="ChEBI" id="CHEBI:128769"/>
        <dbReference type="ChEBI" id="CHEBI:175763"/>
        <dbReference type="EC" id="2.5.1.10"/>
    </reaction>
</comment>
<evidence type="ECO:0000256" key="6">
    <source>
        <dbReference type="ARBA" id="ARBA00022723"/>
    </source>
</evidence>
<dbReference type="SFLD" id="SFLDS00005">
    <property type="entry name" value="Isoprenoid_Synthase_Type_I"/>
    <property type="match status" value="1"/>
</dbReference>
<comment type="caution">
    <text evidence="13">The sequence shown here is derived from an EMBL/GenBank/DDBJ whole genome shotgun (WGS) entry which is preliminary data.</text>
</comment>
<dbReference type="Gene3D" id="1.10.600.10">
    <property type="entry name" value="Farnesyl Diphosphate Synthase"/>
    <property type="match status" value="1"/>
</dbReference>
<dbReference type="EC" id="2.5.1.10" evidence="3"/>
<evidence type="ECO:0000256" key="2">
    <source>
        <dbReference type="ARBA" id="ARBA00006706"/>
    </source>
</evidence>